<dbReference type="Pfam" id="PF01022">
    <property type="entry name" value="HTH_5"/>
    <property type="match status" value="1"/>
</dbReference>
<dbReference type="GO" id="GO:0010288">
    <property type="term" value="P:response to lead ion"/>
    <property type="evidence" value="ECO:0007669"/>
    <property type="project" value="TreeGrafter"/>
</dbReference>
<reference evidence="2 3" key="1">
    <citation type="submission" date="2019-06" db="EMBL/GenBank/DDBJ databases">
        <title>Whole genome sequence for Rhodospirillaceae sp. R148.</title>
        <authorList>
            <person name="Wang G."/>
        </authorList>
    </citation>
    <scope>NUCLEOTIDE SEQUENCE [LARGE SCALE GENOMIC DNA]</scope>
    <source>
        <strain evidence="2 3">R148</strain>
    </source>
</reference>
<accession>A0A545TWT6</accession>
<dbReference type="InterPro" id="IPR036388">
    <property type="entry name" value="WH-like_DNA-bd_sf"/>
</dbReference>
<organism evidence="2 3">
    <name type="scientific">Denitrobaculum tricleocarpae</name>
    <dbReference type="NCBI Taxonomy" id="2591009"/>
    <lineage>
        <taxon>Bacteria</taxon>
        <taxon>Pseudomonadati</taxon>
        <taxon>Pseudomonadota</taxon>
        <taxon>Alphaproteobacteria</taxon>
        <taxon>Rhodospirillales</taxon>
        <taxon>Rhodospirillaceae</taxon>
        <taxon>Denitrobaculum</taxon>
    </lineage>
</organism>
<dbReference type="OrthoDB" id="9797716at2"/>
<dbReference type="PANTHER" id="PTHR39168">
    <property type="entry name" value="TRANSCRIPTIONAL REGULATOR-RELATED"/>
    <property type="match status" value="1"/>
</dbReference>
<dbReference type="CDD" id="cd00090">
    <property type="entry name" value="HTH_ARSR"/>
    <property type="match status" value="1"/>
</dbReference>
<dbReference type="RefSeq" id="WP_142895311.1">
    <property type="nucleotide sequence ID" value="NZ_ML660053.1"/>
</dbReference>
<dbReference type="GO" id="GO:0003677">
    <property type="term" value="F:DNA binding"/>
    <property type="evidence" value="ECO:0007669"/>
    <property type="project" value="TreeGrafter"/>
</dbReference>
<dbReference type="PANTHER" id="PTHR39168:SF1">
    <property type="entry name" value="TRANSCRIPTIONAL REGULATORY PROTEIN"/>
    <property type="match status" value="1"/>
</dbReference>
<proteinExistence type="predicted"/>
<name>A0A545TWT6_9PROT</name>
<dbReference type="SUPFAM" id="SSF46785">
    <property type="entry name" value="Winged helix' DNA-binding domain"/>
    <property type="match status" value="1"/>
</dbReference>
<evidence type="ECO:0000259" key="1">
    <source>
        <dbReference type="PROSITE" id="PS50987"/>
    </source>
</evidence>
<sequence>MPAKPATATHFDVSKIGKLLGDSSRVEMISSLIDGRSLTARELAHGAGISASTASFHLAKLVDAGLLMVLSQGRHHFYRVASPEVGAAIQALLRLAPSGKAEPAARRKTQVCFARTCYGHLAGVLGLAVAEALQAKGLIEACGEEDFLLTRKGERFFKKLEIDLDGLHAGRRLFARQCLDWSERKPHLGGALGQAFTESLIKRKWLRKKTGSREIHVTKDGQAALRKLLGIRTEALSSAFFTADPAKNATKRRE</sequence>
<feature type="domain" description="HTH arsR-type" evidence="1">
    <location>
        <begin position="5"/>
        <end position="100"/>
    </location>
</feature>
<dbReference type="InterPro" id="IPR052543">
    <property type="entry name" value="HTH_Metal-responsive_Reg"/>
</dbReference>
<evidence type="ECO:0000313" key="3">
    <source>
        <dbReference type="Proteomes" id="UP000315252"/>
    </source>
</evidence>
<dbReference type="SMART" id="SM00418">
    <property type="entry name" value="HTH_ARSR"/>
    <property type="match status" value="1"/>
</dbReference>
<dbReference type="InterPro" id="IPR036390">
    <property type="entry name" value="WH_DNA-bd_sf"/>
</dbReference>
<dbReference type="GO" id="GO:0032791">
    <property type="term" value="F:lead ion binding"/>
    <property type="evidence" value="ECO:0007669"/>
    <property type="project" value="TreeGrafter"/>
</dbReference>
<dbReference type="InterPro" id="IPR001845">
    <property type="entry name" value="HTH_ArsR_DNA-bd_dom"/>
</dbReference>
<evidence type="ECO:0000313" key="2">
    <source>
        <dbReference type="EMBL" id="TQV81680.1"/>
    </source>
</evidence>
<dbReference type="AlphaFoldDB" id="A0A545TWT6"/>
<dbReference type="GO" id="GO:0097063">
    <property type="term" value="F:cadmium ion sensor activity"/>
    <property type="evidence" value="ECO:0007669"/>
    <property type="project" value="TreeGrafter"/>
</dbReference>
<dbReference type="GO" id="GO:0003700">
    <property type="term" value="F:DNA-binding transcription factor activity"/>
    <property type="evidence" value="ECO:0007669"/>
    <property type="project" value="InterPro"/>
</dbReference>
<gene>
    <name evidence="2" type="ORF">FKG95_05375</name>
</gene>
<dbReference type="InterPro" id="IPR011991">
    <property type="entry name" value="ArsR-like_HTH"/>
</dbReference>
<dbReference type="EMBL" id="VHSH01000002">
    <property type="protein sequence ID" value="TQV81680.1"/>
    <property type="molecule type" value="Genomic_DNA"/>
</dbReference>
<dbReference type="Gene3D" id="1.10.10.10">
    <property type="entry name" value="Winged helix-like DNA-binding domain superfamily/Winged helix DNA-binding domain"/>
    <property type="match status" value="1"/>
</dbReference>
<dbReference type="Proteomes" id="UP000315252">
    <property type="component" value="Unassembled WGS sequence"/>
</dbReference>
<dbReference type="GO" id="GO:0046686">
    <property type="term" value="P:response to cadmium ion"/>
    <property type="evidence" value="ECO:0007669"/>
    <property type="project" value="TreeGrafter"/>
</dbReference>
<protein>
    <submittedName>
        <fullName evidence="2">Winged helix-turn-helix transcriptional regulator</fullName>
    </submittedName>
</protein>
<dbReference type="PRINTS" id="PR00778">
    <property type="entry name" value="HTHARSR"/>
</dbReference>
<dbReference type="PROSITE" id="PS50987">
    <property type="entry name" value="HTH_ARSR_2"/>
    <property type="match status" value="1"/>
</dbReference>
<comment type="caution">
    <text evidence="2">The sequence shown here is derived from an EMBL/GenBank/DDBJ whole genome shotgun (WGS) entry which is preliminary data.</text>
</comment>
<keyword evidence="3" id="KW-1185">Reference proteome</keyword>